<keyword evidence="1" id="KW-0472">Membrane</keyword>
<dbReference type="InterPro" id="IPR051675">
    <property type="entry name" value="Endo/Exo/Phosphatase_dom_1"/>
</dbReference>
<evidence type="ECO:0000259" key="2">
    <source>
        <dbReference type="SMART" id="SM00278"/>
    </source>
</evidence>
<reference evidence="3 4" key="1">
    <citation type="journal article" date="2016" name="Nat. Commun.">
        <title>Thousands of microbial genomes shed light on interconnected biogeochemical processes in an aquifer system.</title>
        <authorList>
            <person name="Anantharaman K."/>
            <person name="Brown C.T."/>
            <person name="Hug L.A."/>
            <person name="Sharon I."/>
            <person name="Castelle C.J."/>
            <person name="Probst A.J."/>
            <person name="Thomas B.C."/>
            <person name="Singh A."/>
            <person name="Wilkins M.J."/>
            <person name="Karaoz U."/>
            <person name="Brodie E.L."/>
            <person name="Williams K.H."/>
            <person name="Hubbard S.S."/>
            <person name="Banfield J.F."/>
        </authorList>
    </citation>
    <scope>NUCLEOTIDE SEQUENCE [LARGE SCALE GENOMIC DNA]</scope>
</reference>
<dbReference type="GO" id="GO:0006281">
    <property type="term" value="P:DNA repair"/>
    <property type="evidence" value="ECO:0007669"/>
    <property type="project" value="InterPro"/>
</dbReference>
<dbReference type="GO" id="GO:0015627">
    <property type="term" value="C:type II protein secretion system complex"/>
    <property type="evidence" value="ECO:0007669"/>
    <property type="project" value="TreeGrafter"/>
</dbReference>
<dbReference type="Gene3D" id="1.10.150.320">
    <property type="entry name" value="Photosystem II 12 kDa extrinsic protein"/>
    <property type="match status" value="1"/>
</dbReference>
<dbReference type="GO" id="GO:0015628">
    <property type="term" value="P:protein secretion by the type II secretion system"/>
    <property type="evidence" value="ECO:0007669"/>
    <property type="project" value="TreeGrafter"/>
</dbReference>
<organism evidence="3 4">
    <name type="scientific">Candidatus Curtissbacteria bacterium RIFCSPLOWO2_01_FULL_42_50</name>
    <dbReference type="NCBI Taxonomy" id="1797730"/>
    <lineage>
        <taxon>Bacteria</taxon>
        <taxon>Candidatus Curtissiibacteriota</taxon>
    </lineage>
</organism>
<dbReference type="InterPro" id="IPR003583">
    <property type="entry name" value="Hlx-hairpin-Hlx_DNA-bd_motif"/>
</dbReference>
<dbReference type="AlphaFoldDB" id="A0A1F5H7Y4"/>
<feature type="transmembrane region" description="Helical" evidence="1">
    <location>
        <begin position="6"/>
        <end position="23"/>
    </location>
</feature>
<dbReference type="GO" id="GO:0003677">
    <property type="term" value="F:DNA binding"/>
    <property type="evidence" value="ECO:0007669"/>
    <property type="project" value="InterPro"/>
</dbReference>
<dbReference type="Proteomes" id="UP000177039">
    <property type="component" value="Unassembled WGS sequence"/>
</dbReference>
<keyword evidence="1" id="KW-0812">Transmembrane</keyword>
<name>A0A1F5H7Y4_9BACT</name>
<comment type="caution">
    <text evidence="3">The sequence shown here is derived from an EMBL/GenBank/DDBJ whole genome shotgun (WGS) entry which is preliminary data.</text>
</comment>
<feature type="domain" description="Helix-hairpin-helix DNA-binding motif class 1" evidence="2">
    <location>
        <begin position="132"/>
        <end position="151"/>
    </location>
</feature>
<accession>A0A1F5H7Y4</accession>
<gene>
    <name evidence="3" type="ORF">A3B54_00825</name>
</gene>
<dbReference type="Pfam" id="PF12836">
    <property type="entry name" value="HHH_3"/>
    <property type="match status" value="1"/>
</dbReference>
<dbReference type="SUPFAM" id="SSF81585">
    <property type="entry name" value="PsbU/PolX domain-like"/>
    <property type="match status" value="1"/>
</dbReference>
<dbReference type="EMBL" id="MFBT01000003">
    <property type="protein sequence ID" value="OGE00273.1"/>
    <property type="molecule type" value="Genomic_DNA"/>
</dbReference>
<dbReference type="Pfam" id="PF10531">
    <property type="entry name" value="SLBB"/>
    <property type="match status" value="1"/>
</dbReference>
<evidence type="ECO:0000313" key="3">
    <source>
        <dbReference type="EMBL" id="OGE00273.1"/>
    </source>
</evidence>
<evidence type="ECO:0000256" key="1">
    <source>
        <dbReference type="SAM" id="Phobius"/>
    </source>
</evidence>
<proteinExistence type="predicted"/>
<dbReference type="Gene3D" id="3.10.560.10">
    <property type="entry name" value="Outer membrane lipoprotein wza domain like"/>
    <property type="match status" value="1"/>
</dbReference>
<dbReference type="SMART" id="SM00278">
    <property type="entry name" value="HhH1"/>
    <property type="match status" value="1"/>
</dbReference>
<dbReference type="PANTHER" id="PTHR21180">
    <property type="entry name" value="ENDONUCLEASE/EXONUCLEASE/PHOSPHATASE FAMILY DOMAIN-CONTAINING PROTEIN 1"/>
    <property type="match status" value="1"/>
</dbReference>
<dbReference type="PANTHER" id="PTHR21180:SF32">
    <property type="entry name" value="ENDONUCLEASE_EXONUCLEASE_PHOSPHATASE FAMILY DOMAIN-CONTAINING PROTEIN 1"/>
    <property type="match status" value="1"/>
</dbReference>
<dbReference type="InterPro" id="IPR019554">
    <property type="entry name" value="Soluble_ligand-bd"/>
</dbReference>
<keyword evidence="1" id="KW-1133">Transmembrane helix</keyword>
<evidence type="ECO:0000313" key="4">
    <source>
        <dbReference type="Proteomes" id="UP000177039"/>
    </source>
</evidence>
<protein>
    <recommendedName>
        <fullName evidence="2">Helix-hairpin-helix DNA-binding motif class 1 domain-containing protein</fullName>
    </recommendedName>
</protein>
<sequence length="180" mass="18706">MVSIGIFLAGVFVLAVAAGLFFFKNQNSGSEIQIIASTDKVAPGQIIVHVDGSVKKPGVYKLADQSRVVDAVGAAGGLTEDADQSKVNLASKLVDGQKIYIRSVGEGDGRIVGETTGVSVSSLVNINTASEAELDKLPGIGPVTAAKIIASRPYGSLEELLTKKVVSKSVFEKIKGLITY</sequence>